<evidence type="ECO:0000256" key="1">
    <source>
        <dbReference type="SAM" id="SignalP"/>
    </source>
</evidence>
<dbReference type="InterPro" id="IPR011652">
    <property type="entry name" value="MORN_2"/>
</dbReference>
<dbReference type="Proteomes" id="UP001138686">
    <property type="component" value="Unassembled WGS sequence"/>
</dbReference>
<evidence type="ECO:0000313" key="3">
    <source>
        <dbReference type="Proteomes" id="UP001138686"/>
    </source>
</evidence>
<name>A0A9X1JVC4_9FLAO</name>
<proteinExistence type="predicted"/>
<feature type="chain" id="PRO_5040947939" description="Toxin-antitoxin system YwqK family antitoxin" evidence="1">
    <location>
        <begin position="19"/>
        <end position="228"/>
    </location>
</feature>
<keyword evidence="1" id="KW-0732">Signal</keyword>
<feature type="signal peptide" evidence="1">
    <location>
        <begin position="1"/>
        <end position="18"/>
    </location>
</feature>
<keyword evidence="3" id="KW-1185">Reference proteome</keyword>
<accession>A0A9X1JVC4</accession>
<dbReference type="AlphaFoldDB" id="A0A9X1JVC4"/>
<reference evidence="2" key="1">
    <citation type="submission" date="2021-07" db="EMBL/GenBank/DDBJ databases">
        <title>Aureisphaera sp. CAU 1614 isolated from sea sediment.</title>
        <authorList>
            <person name="Kim W."/>
        </authorList>
    </citation>
    <scope>NUCLEOTIDE SEQUENCE</scope>
    <source>
        <strain evidence="2">CAU 1614</strain>
    </source>
</reference>
<dbReference type="PANTHER" id="PTHR33706:SF1">
    <property type="entry name" value="TPR REPEAT PROTEIN"/>
    <property type="match status" value="1"/>
</dbReference>
<organism evidence="2 3">
    <name type="scientific">Halomarinibacterium sedimenti</name>
    <dbReference type="NCBI Taxonomy" id="2857106"/>
    <lineage>
        <taxon>Bacteria</taxon>
        <taxon>Pseudomonadati</taxon>
        <taxon>Bacteroidota</taxon>
        <taxon>Flavobacteriia</taxon>
        <taxon>Flavobacteriales</taxon>
        <taxon>Flavobacteriaceae</taxon>
        <taxon>Halomarinibacterium</taxon>
    </lineage>
</organism>
<protein>
    <recommendedName>
        <fullName evidence="4">Toxin-antitoxin system YwqK family antitoxin</fullName>
    </recommendedName>
</protein>
<evidence type="ECO:0000313" key="2">
    <source>
        <dbReference type="EMBL" id="MBW2937834.1"/>
    </source>
</evidence>
<dbReference type="PANTHER" id="PTHR33706">
    <property type="entry name" value="MORN VARIANT REPEAT PROTEIN"/>
    <property type="match status" value="1"/>
</dbReference>
<dbReference type="EMBL" id="JAHWDP010000002">
    <property type="protein sequence ID" value="MBW2937834.1"/>
    <property type="molecule type" value="Genomic_DNA"/>
</dbReference>
<dbReference type="RefSeq" id="WP_219052263.1">
    <property type="nucleotide sequence ID" value="NZ_JAHWDP010000002.1"/>
</dbReference>
<sequence>MKYTLYIYIILFGSSLCAQESINQMDANGKRHGVWKKTFPGTQQIRYEGAFNHGKEVGVFKFYCEECGKQPSVVSTFNDKDDSAWVQYFTIKGKLVSEGKMIDKEREGEWVAYHEKSKQVMSREFYKDGKLHGKQTTYYPDGKVTEEITYVNGIKEGENLYYSPEGVLIKKLQYRNDQLEGAAIYYDAFGVVVIEGNYRQGKKHGLWKYYKNGQLEMEEIYPKPLKKG</sequence>
<evidence type="ECO:0008006" key="4">
    <source>
        <dbReference type="Google" id="ProtNLM"/>
    </source>
</evidence>
<gene>
    <name evidence="2" type="ORF">KXJ69_06920</name>
</gene>
<dbReference type="Pfam" id="PF07661">
    <property type="entry name" value="MORN_2"/>
    <property type="match status" value="4"/>
</dbReference>
<comment type="caution">
    <text evidence="2">The sequence shown here is derived from an EMBL/GenBank/DDBJ whole genome shotgun (WGS) entry which is preliminary data.</text>
</comment>